<protein>
    <submittedName>
        <fullName evidence="1">Uncharacterized protein</fullName>
    </submittedName>
</protein>
<comment type="caution">
    <text evidence="1">The sequence shown here is derived from an EMBL/GenBank/DDBJ whole genome shotgun (WGS) entry which is preliminary data.</text>
</comment>
<accession>A0ACB7STQ3</accession>
<name>A0ACB7STQ3_HYAAI</name>
<evidence type="ECO:0000313" key="1">
    <source>
        <dbReference type="EMBL" id="KAH6937376.1"/>
    </source>
</evidence>
<gene>
    <name evidence="1" type="ORF">HPB50_027520</name>
</gene>
<dbReference type="EMBL" id="CM023483">
    <property type="protein sequence ID" value="KAH6937376.1"/>
    <property type="molecule type" value="Genomic_DNA"/>
</dbReference>
<sequence length="83" mass="8963">MSLREFHEKFLNVIVDAVFVAGIVVGGSASWTMETRGPAGSPASDDEMDLMALTEVTAARALRVPNAVFAASRTLRRQVWKVG</sequence>
<organism evidence="1 2">
    <name type="scientific">Hyalomma asiaticum</name>
    <name type="common">Tick</name>
    <dbReference type="NCBI Taxonomy" id="266040"/>
    <lineage>
        <taxon>Eukaryota</taxon>
        <taxon>Metazoa</taxon>
        <taxon>Ecdysozoa</taxon>
        <taxon>Arthropoda</taxon>
        <taxon>Chelicerata</taxon>
        <taxon>Arachnida</taxon>
        <taxon>Acari</taxon>
        <taxon>Parasitiformes</taxon>
        <taxon>Ixodida</taxon>
        <taxon>Ixodoidea</taxon>
        <taxon>Ixodidae</taxon>
        <taxon>Hyalomminae</taxon>
        <taxon>Hyalomma</taxon>
    </lineage>
</organism>
<proteinExistence type="predicted"/>
<reference evidence="1" key="1">
    <citation type="submission" date="2020-05" db="EMBL/GenBank/DDBJ databases">
        <title>Large-scale comparative analyses of tick genomes elucidate their genetic diversity and vector capacities.</title>
        <authorList>
            <person name="Jia N."/>
            <person name="Wang J."/>
            <person name="Shi W."/>
            <person name="Du L."/>
            <person name="Sun Y."/>
            <person name="Zhan W."/>
            <person name="Jiang J."/>
            <person name="Wang Q."/>
            <person name="Zhang B."/>
            <person name="Ji P."/>
            <person name="Sakyi L.B."/>
            <person name="Cui X."/>
            <person name="Yuan T."/>
            <person name="Jiang B."/>
            <person name="Yang W."/>
            <person name="Lam T.T.-Y."/>
            <person name="Chang Q."/>
            <person name="Ding S."/>
            <person name="Wang X."/>
            <person name="Zhu J."/>
            <person name="Ruan X."/>
            <person name="Zhao L."/>
            <person name="Wei J."/>
            <person name="Que T."/>
            <person name="Du C."/>
            <person name="Cheng J."/>
            <person name="Dai P."/>
            <person name="Han X."/>
            <person name="Huang E."/>
            <person name="Gao Y."/>
            <person name="Liu J."/>
            <person name="Shao H."/>
            <person name="Ye R."/>
            <person name="Li L."/>
            <person name="Wei W."/>
            <person name="Wang X."/>
            <person name="Wang C."/>
            <person name="Yang T."/>
            <person name="Huo Q."/>
            <person name="Li W."/>
            <person name="Guo W."/>
            <person name="Chen H."/>
            <person name="Zhou L."/>
            <person name="Ni X."/>
            <person name="Tian J."/>
            <person name="Zhou Y."/>
            <person name="Sheng Y."/>
            <person name="Liu T."/>
            <person name="Pan Y."/>
            <person name="Xia L."/>
            <person name="Li J."/>
            <person name="Zhao F."/>
            <person name="Cao W."/>
        </authorList>
    </citation>
    <scope>NUCLEOTIDE SEQUENCE</scope>
    <source>
        <strain evidence="1">Hyas-2018</strain>
    </source>
</reference>
<evidence type="ECO:0000313" key="2">
    <source>
        <dbReference type="Proteomes" id="UP000821845"/>
    </source>
</evidence>
<dbReference type="Proteomes" id="UP000821845">
    <property type="component" value="Chromosome 3"/>
</dbReference>
<keyword evidence="2" id="KW-1185">Reference proteome</keyword>